<evidence type="ECO:0000313" key="1">
    <source>
        <dbReference type="EMBL" id="GGS63762.1"/>
    </source>
</evidence>
<gene>
    <name evidence="1" type="ORF">GCM10010253_43410</name>
</gene>
<accession>A0ABQ2TCI0</accession>
<sequence length="79" mass="8414">MADQQIGQLLDTLGVTADLDDGDLVTDAHIVLKVVKADGETSLIKATSEALDWITALGMLTAVLAIENTRYVNIAEDDD</sequence>
<organism evidence="1 2">
    <name type="scientific">Streptomyces badius</name>
    <dbReference type="NCBI Taxonomy" id="1941"/>
    <lineage>
        <taxon>Bacteria</taxon>
        <taxon>Bacillati</taxon>
        <taxon>Actinomycetota</taxon>
        <taxon>Actinomycetes</taxon>
        <taxon>Kitasatosporales</taxon>
        <taxon>Streptomycetaceae</taxon>
        <taxon>Streptomyces</taxon>
    </lineage>
</organism>
<dbReference type="RefSeq" id="WP_199888884.1">
    <property type="nucleotide sequence ID" value="NZ_BMSZ01000012.1"/>
</dbReference>
<keyword evidence="2" id="KW-1185">Reference proteome</keyword>
<name>A0ABQ2TCI0_STRBA</name>
<reference evidence="2" key="1">
    <citation type="journal article" date="2019" name="Int. J. Syst. Evol. Microbiol.">
        <title>The Global Catalogue of Microorganisms (GCM) 10K type strain sequencing project: providing services to taxonomists for standard genome sequencing and annotation.</title>
        <authorList>
            <consortium name="The Broad Institute Genomics Platform"/>
            <consortium name="The Broad Institute Genome Sequencing Center for Infectious Disease"/>
            <person name="Wu L."/>
            <person name="Ma J."/>
        </authorList>
    </citation>
    <scope>NUCLEOTIDE SEQUENCE [LARGE SCALE GENOMIC DNA]</scope>
    <source>
        <strain evidence="2">JCM 4350</strain>
    </source>
</reference>
<dbReference type="EMBL" id="BMSZ01000012">
    <property type="protein sequence ID" value="GGS63762.1"/>
    <property type="molecule type" value="Genomic_DNA"/>
</dbReference>
<protein>
    <submittedName>
        <fullName evidence="1">Uncharacterized protein</fullName>
    </submittedName>
</protein>
<evidence type="ECO:0000313" key="2">
    <source>
        <dbReference type="Proteomes" id="UP000659767"/>
    </source>
</evidence>
<comment type="caution">
    <text evidence="1">The sequence shown here is derived from an EMBL/GenBank/DDBJ whole genome shotgun (WGS) entry which is preliminary data.</text>
</comment>
<proteinExistence type="predicted"/>
<dbReference type="Proteomes" id="UP000659767">
    <property type="component" value="Unassembled WGS sequence"/>
</dbReference>